<evidence type="ECO:0000313" key="4">
    <source>
        <dbReference type="Proteomes" id="UP001190700"/>
    </source>
</evidence>
<dbReference type="InterPro" id="IPR050397">
    <property type="entry name" value="Env_Response_Regulators"/>
</dbReference>
<organism evidence="3 4">
    <name type="scientific">Cymbomonas tetramitiformis</name>
    <dbReference type="NCBI Taxonomy" id="36881"/>
    <lineage>
        <taxon>Eukaryota</taxon>
        <taxon>Viridiplantae</taxon>
        <taxon>Chlorophyta</taxon>
        <taxon>Pyramimonadophyceae</taxon>
        <taxon>Pyramimonadales</taxon>
        <taxon>Pyramimonadaceae</taxon>
        <taxon>Cymbomonas</taxon>
    </lineage>
</organism>
<evidence type="ECO:0000256" key="1">
    <source>
        <dbReference type="SAM" id="MobiDB-lite"/>
    </source>
</evidence>
<dbReference type="PROSITE" id="PS50042">
    <property type="entry name" value="CNMP_BINDING_3"/>
    <property type="match status" value="4"/>
</dbReference>
<comment type="caution">
    <text evidence="3">The sequence shown here is derived from an EMBL/GenBank/DDBJ whole genome shotgun (WGS) entry which is preliminary data.</text>
</comment>
<dbReference type="InterPro" id="IPR018490">
    <property type="entry name" value="cNMP-bd_dom_sf"/>
</dbReference>
<feature type="domain" description="Cyclic nucleotide-binding" evidence="2">
    <location>
        <begin position="27"/>
        <end position="124"/>
    </location>
</feature>
<feature type="domain" description="Cyclic nucleotide-binding" evidence="2">
    <location>
        <begin position="207"/>
        <end position="294"/>
    </location>
</feature>
<evidence type="ECO:0000313" key="3">
    <source>
        <dbReference type="EMBL" id="KAK3247507.1"/>
    </source>
</evidence>
<dbReference type="CDD" id="cd00038">
    <property type="entry name" value="CAP_ED"/>
    <property type="match status" value="4"/>
</dbReference>
<reference evidence="3 4" key="1">
    <citation type="journal article" date="2015" name="Genome Biol. Evol.">
        <title>Comparative Genomics of a Bacterivorous Green Alga Reveals Evolutionary Causalities and Consequences of Phago-Mixotrophic Mode of Nutrition.</title>
        <authorList>
            <person name="Burns J.A."/>
            <person name="Paasch A."/>
            <person name="Narechania A."/>
            <person name="Kim E."/>
        </authorList>
    </citation>
    <scope>NUCLEOTIDE SEQUENCE [LARGE SCALE GENOMIC DNA]</scope>
    <source>
        <strain evidence="3 4">PLY_AMNH</strain>
    </source>
</reference>
<dbReference type="GO" id="GO:0003700">
    <property type="term" value="F:DNA-binding transcription factor activity"/>
    <property type="evidence" value="ECO:0007669"/>
    <property type="project" value="TreeGrafter"/>
</dbReference>
<feature type="region of interest" description="Disordered" evidence="1">
    <location>
        <begin position="929"/>
        <end position="948"/>
    </location>
</feature>
<dbReference type="InterPro" id="IPR018488">
    <property type="entry name" value="cNMP-bd_CS"/>
</dbReference>
<protein>
    <recommendedName>
        <fullName evidence="2">Cyclic nucleotide-binding domain-containing protein</fullName>
    </recommendedName>
</protein>
<dbReference type="GO" id="GO:0005829">
    <property type="term" value="C:cytosol"/>
    <property type="evidence" value="ECO:0007669"/>
    <property type="project" value="TreeGrafter"/>
</dbReference>
<dbReference type="PANTHER" id="PTHR24567:SF74">
    <property type="entry name" value="HTH-TYPE TRANSCRIPTIONAL REGULATOR ARCR"/>
    <property type="match status" value="1"/>
</dbReference>
<feature type="compositionally biased region" description="Low complexity" evidence="1">
    <location>
        <begin position="745"/>
        <end position="760"/>
    </location>
</feature>
<feature type="domain" description="Cyclic nucleotide-binding" evidence="2">
    <location>
        <begin position="434"/>
        <end position="529"/>
    </location>
</feature>
<feature type="domain" description="Cyclic nucleotide-binding" evidence="2">
    <location>
        <begin position="607"/>
        <end position="683"/>
    </location>
</feature>
<dbReference type="Pfam" id="PF00027">
    <property type="entry name" value="cNMP_binding"/>
    <property type="match status" value="1"/>
</dbReference>
<sequence length="948" mass="103988">MNKRSEQYTASDAAFNLLCETQATSNFFFGFSQLESEALSAHLTIWQVCAGDVVVEVSESPTWFGVLCVGSLAVVKDSLQVGSIQRGEILGDVTLFTEGAPSVRIVCETPATLLTISHSTLEELQMCNSLLCFKLYQICGRAASIKLQRKLVGQLGEERFLRDPSECLKKSLLGLLKSVENTTGCFGPGFSYMDFEIMAEYFSLHLFNPRAHVIKRGQLARHLIVVLQGSVEARASNHPNSRRLGYKLCGDFLGEEALLQSFSRDSVSYTRSCDVYVKSPCLLAILPFEALPKMNECHPDVVWKLMRRVATRVLERFLSIQRTQVPDECGAWAPCLWEAQHHAQEAPPAHDPNFLLQYQGLELGSARFFGSKRERRRTLESPKGKPLRAEILAQKSKQKAAEAKPERNVHAIVGQMTAEKVWSLLQQAACYSRFLRGLTHEELEELMKLMTAVKMKKTEKLIQHGQPATFLVLVLSGHLCIKPPASTKPAAEAEPGSPDKDDLLMLGQGDLVGYMNLFLGGSRVTDVVAGRYGAAVALIQYDQLVALNRSKPHLALKVLHMLGFTCMNNIKSALTGHLEPIRFELDAHMSIAQRFSILMEASGGAILGRRMSEDEMLKFATSVSIHELMQGEAVFRKGQPCGVLLLVLDGELEAHVDDQATPVISHAGPGRAIGETAMLSLKPGSNQMFRRHNVYVKSETAVTAVVLQSTLEHLNTVAPKLARELFVRIMQHHIQSLVKEATFSASSSPSNEAASAASPSGPKTERVYRSKSSIAAGGSPQGYVDRVVTPAAHSFRMHGERDLGDLAQAAVPQSSCLSPPPRLPWSRADATTRTTDPPFRAFSAAEESGGRIVEISERDGMEQMLPCIHSEPNLRGMFPGTRLVNSALPGGAGAVGWQSPTWRAKPRKLSSHFTHQMRKARDIYNGAVTKSSHRGLSSPEHDLLPGAT</sequence>
<accession>A0AAE0F131</accession>
<dbReference type="AlphaFoldDB" id="A0AAE0F131"/>
<dbReference type="PANTHER" id="PTHR24567">
    <property type="entry name" value="CRP FAMILY TRANSCRIPTIONAL REGULATORY PROTEIN"/>
    <property type="match status" value="1"/>
</dbReference>
<evidence type="ECO:0000259" key="2">
    <source>
        <dbReference type="PROSITE" id="PS50042"/>
    </source>
</evidence>
<keyword evidence="4" id="KW-1185">Reference proteome</keyword>
<dbReference type="PROSITE" id="PS00888">
    <property type="entry name" value="CNMP_BINDING_1"/>
    <property type="match status" value="1"/>
</dbReference>
<dbReference type="SUPFAM" id="SSF51206">
    <property type="entry name" value="cAMP-binding domain-like"/>
    <property type="match status" value="4"/>
</dbReference>
<dbReference type="Gene3D" id="2.60.120.10">
    <property type="entry name" value="Jelly Rolls"/>
    <property type="match status" value="4"/>
</dbReference>
<dbReference type="InterPro" id="IPR014710">
    <property type="entry name" value="RmlC-like_jellyroll"/>
</dbReference>
<name>A0AAE0F131_9CHLO</name>
<dbReference type="SMART" id="SM00100">
    <property type="entry name" value="cNMP"/>
    <property type="match status" value="4"/>
</dbReference>
<feature type="region of interest" description="Disordered" evidence="1">
    <location>
        <begin position="745"/>
        <end position="783"/>
    </location>
</feature>
<dbReference type="InterPro" id="IPR000595">
    <property type="entry name" value="cNMP-bd_dom"/>
</dbReference>
<feature type="compositionally biased region" description="Basic and acidic residues" evidence="1">
    <location>
        <begin position="939"/>
        <end position="948"/>
    </location>
</feature>
<dbReference type="EMBL" id="LGRX02028907">
    <property type="protein sequence ID" value="KAK3247507.1"/>
    <property type="molecule type" value="Genomic_DNA"/>
</dbReference>
<proteinExistence type="predicted"/>
<dbReference type="Proteomes" id="UP001190700">
    <property type="component" value="Unassembled WGS sequence"/>
</dbReference>
<gene>
    <name evidence="3" type="ORF">CYMTET_42997</name>
</gene>